<dbReference type="EMBL" id="AAWS01000049">
    <property type="protein sequence ID" value="EAY25411.1"/>
    <property type="molecule type" value="Genomic_DNA"/>
</dbReference>
<dbReference type="SUPFAM" id="SSF55073">
    <property type="entry name" value="Nucleotide cyclase"/>
    <property type="match status" value="1"/>
</dbReference>
<dbReference type="PANTHER" id="PTHR11920:SF335">
    <property type="entry name" value="GUANYLATE CYCLASE"/>
    <property type="match status" value="1"/>
</dbReference>
<evidence type="ECO:0000256" key="4">
    <source>
        <dbReference type="ARBA" id="ARBA00021420"/>
    </source>
</evidence>
<accession>A1ZW48</accession>
<dbReference type="Proteomes" id="UP000004095">
    <property type="component" value="Unassembled WGS sequence"/>
</dbReference>
<evidence type="ECO:0000256" key="17">
    <source>
        <dbReference type="RuleBase" id="RU000405"/>
    </source>
</evidence>
<reference evidence="21 22" key="1">
    <citation type="submission" date="2007-01" db="EMBL/GenBank/DDBJ databases">
        <authorList>
            <person name="Haygood M."/>
            <person name="Podell S."/>
            <person name="Anderson C."/>
            <person name="Hopkinson B."/>
            <person name="Roe K."/>
            <person name="Barbeau K."/>
            <person name="Gaasterland T."/>
            <person name="Ferriera S."/>
            <person name="Johnson J."/>
            <person name="Kravitz S."/>
            <person name="Beeson K."/>
            <person name="Sutton G."/>
            <person name="Rogers Y.-H."/>
            <person name="Friedman R."/>
            <person name="Frazier M."/>
            <person name="Venter J.C."/>
        </authorList>
    </citation>
    <scope>NUCLEOTIDE SEQUENCE [LARGE SCALE GENOMIC DNA]</scope>
    <source>
        <strain evidence="21 22">ATCC 23134</strain>
    </source>
</reference>
<evidence type="ECO:0000256" key="15">
    <source>
        <dbReference type="ARBA" id="ARBA00032637"/>
    </source>
</evidence>
<keyword evidence="18" id="KW-0175">Coiled coil</keyword>
<proteinExistence type="inferred from homology"/>
<keyword evidence="8" id="KW-0067">ATP-binding</keyword>
<dbReference type="Gene3D" id="3.30.70.1230">
    <property type="entry name" value="Nucleotide cyclase"/>
    <property type="match status" value="1"/>
</dbReference>
<evidence type="ECO:0000256" key="9">
    <source>
        <dbReference type="ARBA" id="ARBA00022842"/>
    </source>
</evidence>
<keyword evidence="22" id="KW-1185">Reference proteome</keyword>
<keyword evidence="9" id="KW-0460">Magnesium</keyword>
<evidence type="ECO:0000256" key="12">
    <source>
        <dbReference type="ARBA" id="ARBA00023136"/>
    </source>
</evidence>
<keyword evidence="6" id="KW-0479">Metal-binding</keyword>
<comment type="similarity">
    <text evidence="17">Belongs to the adenylyl cyclase class-4/guanylyl cyclase family.</text>
</comment>
<evidence type="ECO:0000256" key="7">
    <source>
        <dbReference type="ARBA" id="ARBA00022741"/>
    </source>
</evidence>
<evidence type="ECO:0000256" key="18">
    <source>
        <dbReference type="SAM" id="Coils"/>
    </source>
</evidence>
<evidence type="ECO:0000259" key="20">
    <source>
        <dbReference type="PROSITE" id="PS50125"/>
    </source>
</evidence>
<dbReference type="eggNOG" id="COG2114">
    <property type="taxonomic scope" value="Bacteria"/>
</dbReference>
<dbReference type="PROSITE" id="PS00452">
    <property type="entry name" value="GUANYLATE_CYCLASE_1"/>
    <property type="match status" value="1"/>
</dbReference>
<name>A1ZW48_MICM2</name>
<dbReference type="GO" id="GO:0006171">
    <property type="term" value="P:cAMP biosynthetic process"/>
    <property type="evidence" value="ECO:0007669"/>
    <property type="project" value="UniProtKB-KW"/>
</dbReference>
<comment type="caution">
    <text evidence="21">The sequence shown here is derived from an EMBL/GenBank/DDBJ whole genome shotgun (WGS) entry which is preliminary data.</text>
</comment>
<comment type="subcellular location">
    <subcellularLocation>
        <location evidence="2">Membrane</location>
    </subcellularLocation>
</comment>
<evidence type="ECO:0000256" key="10">
    <source>
        <dbReference type="ARBA" id="ARBA00022989"/>
    </source>
</evidence>
<protein>
    <recommendedName>
        <fullName evidence="4">Adenylate cyclase</fullName>
        <ecNumber evidence="3">4.6.1.1</ecNumber>
    </recommendedName>
    <alternativeName>
        <fullName evidence="14">ATP pyrophosphate-lyase</fullName>
    </alternativeName>
    <alternativeName>
        <fullName evidence="15">Adenylyl cyclase</fullName>
    </alternativeName>
</protein>
<feature type="coiled-coil region" evidence="18">
    <location>
        <begin position="284"/>
        <end position="311"/>
    </location>
</feature>
<keyword evidence="12 19" id="KW-0472">Membrane</keyword>
<keyword evidence="10 19" id="KW-1133">Transmembrane helix</keyword>
<keyword evidence="13 17" id="KW-0456">Lyase</keyword>
<organism evidence="21 22">
    <name type="scientific">Microscilla marina ATCC 23134</name>
    <dbReference type="NCBI Taxonomy" id="313606"/>
    <lineage>
        <taxon>Bacteria</taxon>
        <taxon>Pseudomonadati</taxon>
        <taxon>Bacteroidota</taxon>
        <taxon>Cytophagia</taxon>
        <taxon>Cytophagales</taxon>
        <taxon>Microscillaceae</taxon>
        <taxon>Microscilla</taxon>
    </lineage>
</organism>
<feature type="coiled-coil region" evidence="18">
    <location>
        <begin position="167"/>
        <end position="243"/>
    </location>
</feature>
<sequence length="544" mass="61930">MSQNTDSLKVVINSSPNTYQQVQSLNALSKAYKAKDTQAAIKYAQKSIEVAKKIKYREGLADAYANLGQASAFLADEQSDPTEGYEKAAQYFRQSFDLYDKLYSQGKLSRTKMLRFLEGGVITVYRDLADIYYSEKKNYKQASDKYRMLFTRFGEYSSEIKDESLVVSRTKLLNQKLNQELLEKKQQALKNELQIKKVEKEKDSLALANQRRKIESAKREIRLRALQSENLKIQKENEEKAHRLKIAAQEAQLKRSRLLTTSMIVGFVLVFVIVGVLFYSYRRQKKVNQIISRQQAEIVEAKERSETLLLNILPREVAEELKESGKASIRQYEMVSVLFTDFKGFTSIAEKITPVALVRELETCFLRFDEIIEKYNIEKIKTIGDAYMAAGGIPIANQTNPLDVILAGLEMQRYMNELKAAKQAAGEPYWELRLGINTGKLIAGVIGKKKFAYDVWGDTVNTASRMESSGEVGKVNISGKTYELVKDFFECEHRGKVTAKGKGEIDMYFVRRIKVELSADEQGLVPNEQFKNMRDGYNGLAVAS</sequence>
<dbReference type="Pfam" id="PF00211">
    <property type="entry name" value="Guanylate_cyc"/>
    <property type="match status" value="1"/>
</dbReference>
<evidence type="ECO:0000313" key="22">
    <source>
        <dbReference type="Proteomes" id="UP000004095"/>
    </source>
</evidence>
<evidence type="ECO:0000256" key="8">
    <source>
        <dbReference type="ARBA" id="ARBA00022840"/>
    </source>
</evidence>
<evidence type="ECO:0000256" key="5">
    <source>
        <dbReference type="ARBA" id="ARBA00022692"/>
    </source>
</evidence>
<keyword evidence="7" id="KW-0547">Nucleotide-binding</keyword>
<dbReference type="SMART" id="SM00044">
    <property type="entry name" value="CYCc"/>
    <property type="match status" value="1"/>
</dbReference>
<dbReference type="CDD" id="cd07302">
    <property type="entry name" value="CHD"/>
    <property type="match status" value="1"/>
</dbReference>
<feature type="domain" description="Guanylate cyclase" evidence="20">
    <location>
        <begin position="336"/>
        <end position="467"/>
    </location>
</feature>
<dbReference type="GO" id="GO:0004016">
    <property type="term" value="F:adenylate cyclase activity"/>
    <property type="evidence" value="ECO:0007669"/>
    <property type="project" value="UniProtKB-EC"/>
</dbReference>
<gene>
    <name evidence="21" type="ORF">M23134_06670</name>
</gene>
<evidence type="ECO:0000256" key="13">
    <source>
        <dbReference type="ARBA" id="ARBA00023239"/>
    </source>
</evidence>
<feature type="transmembrane region" description="Helical" evidence="19">
    <location>
        <begin position="258"/>
        <end position="279"/>
    </location>
</feature>
<dbReference type="Gene3D" id="1.25.40.10">
    <property type="entry name" value="Tetratricopeptide repeat domain"/>
    <property type="match status" value="1"/>
</dbReference>
<dbReference type="GO" id="GO:0005524">
    <property type="term" value="F:ATP binding"/>
    <property type="evidence" value="ECO:0007669"/>
    <property type="project" value="UniProtKB-KW"/>
</dbReference>
<evidence type="ECO:0000256" key="19">
    <source>
        <dbReference type="SAM" id="Phobius"/>
    </source>
</evidence>
<evidence type="ECO:0000256" key="3">
    <source>
        <dbReference type="ARBA" id="ARBA00012201"/>
    </source>
</evidence>
<dbReference type="AlphaFoldDB" id="A1ZW48"/>
<evidence type="ECO:0000256" key="6">
    <source>
        <dbReference type="ARBA" id="ARBA00022723"/>
    </source>
</evidence>
<dbReference type="InterPro" id="IPR018297">
    <property type="entry name" value="A/G_cyclase_CS"/>
</dbReference>
<dbReference type="GO" id="GO:0046872">
    <property type="term" value="F:metal ion binding"/>
    <property type="evidence" value="ECO:0007669"/>
    <property type="project" value="UniProtKB-KW"/>
</dbReference>
<evidence type="ECO:0000256" key="11">
    <source>
        <dbReference type="ARBA" id="ARBA00022998"/>
    </source>
</evidence>
<dbReference type="PROSITE" id="PS50125">
    <property type="entry name" value="GUANYLATE_CYCLASE_2"/>
    <property type="match status" value="1"/>
</dbReference>
<dbReference type="GO" id="GO:0005886">
    <property type="term" value="C:plasma membrane"/>
    <property type="evidence" value="ECO:0007669"/>
    <property type="project" value="UniProtKB-ARBA"/>
</dbReference>
<dbReference type="FunFam" id="3.30.70.1230:FF:000033">
    <property type="entry name" value="Adenylate cyclase"/>
    <property type="match status" value="1"/>
</dbReference>
<dbReference type="PANTHER" id="PTHR11920">
    <property type="entry name" value="GUANYLYL CYCLASE"/>
    <property type="match status" value="1"/>
</dbReference>
<evidence type="ECO:0000256" key="2">
    <source>
        <dbReference type="ARBA" id="ARBA00004370"/>
    </source>
</evidence>
<dbReference type="InterPro" id="IPR001054">
    <property type="entry name" value="A/G_cyclase"/>
</dbReference>
<dbReference type="InterPro" id="IPR050401">
    <property type="entry name" value="Cyclic_nucleotide_synthase"/>
</dbReference>
<evidence type="ECO:0000256" key="1">
    <source>
        <dbReference type="ARBA" id="ARBA00001593"/>
    </source>
</evidence>
<evidence type="ECO:0000313" key="21">
    <source>
        <dbReference type="EMBL" id="EAY25411.1"/>
    </source>
</evidence>
<keyword evidence="5 19" id="KW-0812">Transmembrane</keyword>
<dbReference type="InterPro" id="IPR011990">
    <property type="entry name" value="TPR-like_helical_dom_sf"/>
</dbReference>
<dbReference type="InterPro" id="IPR029787">
    <property type="entry name" value="Nucleotide_cyclase"/>
</dbReference>
<dbReference type="Gene3D" id="6.10.250.780">
    <property type="match status" value="1"/>
</dbReference>
<keyword evidence="11" id="KW-0115">cAMP biosynthesis</keyword>
<dbReference type="EC" id="4.6.1.1" evidence="3"/>
<evidence type="ECO:0000256" key="16">
    <source>
        <dbReference type="ARBA" id="ARBA00064436"/>
    </source>
</evidence>
<dbReference type="SUPFAM" id="SSF48452">
    <property type="entry name" value="TPR-like"/>
    <property type="match status" value="1"/>
</dbReference>
<comment type="subunit">
    <text evidence="16">Homodimer. Can also exist as monomer.</text>
</comment>
<dbReference type="GO" id="GO:0035556">
    <property type="term" value="P:intracellular signal transduction"/>
    <property type="evidence" value="ECO:0007669"/>
    <property type="project" value="InterPro"/>
</dbReference>
<comment type="catalytic activity">
    <reaction evidence="1">
        <text>ATP = 3',5'-cyclic AMP + diphosphate</text>
        <dbReference type="Rhea" id="RHEA:15389"/>
        <dbReference type="ChEBI" id="CHEBI:30616"/>
        <dbReference type="ChEBI" id="CHEBI:33019"/>
        <dbReference type="ChEBI" id="CHEBI:58165"/>
        <dbReference type="EC" id="4.6.1.1"/>
    </reaction>
</comment>
<evidence type="ECO:0000256" key="14">
    <source>
        <dbReference type="ARBA" id="ARBA00032597"/>
    </source>
</evidence>